<dbReference type="EMBL" id="LKMD01000104">
    <property type="protein sequence ID" value="PIA94226.1"/>
    <property type="molecule type" value="Genomic_DNA"/>
</dbReference>
<dbReference type="EMBL" id="CP134189">
    <property type="protein sequence ID" value="WPB05447.1"/>
    <property type="molecule type" value="Genomic_DNA"/>
</dbReference>
<name>A0A2G5HNU8_CERBT</name>
<dbReference type="Proteomes" id="UP001302367">
    <property type="component" value="Chromosome 6"/>
</dbReference>
<evidence type="ECO:0000313" key="3">
    <source>
        <dbReference type="Proteomes" id="UP000230605"/>
    </source>
</evidence>
<accession>A0A2G5HNU8</accession>
<reference evidence="2 4" key="2">
    <citation type="submission" date="2023-09" db="EMBL/GenBank/DDBJ databases">
        <title>Complete-Gapless Cercospora beticola genome.</title>
        <authorList>
            <person name="Wyatt N.A."/>
            <person name="Spanner R.E."/>
            <person name="Bolton M.D."/>
        </authorList>
    </citation>
    <scope>NUCLEOTIDE SEQUENCE [LARGE SCALE GENOMIC DNA]</scope>
    <source>
        <strain evidence="2">Cb09-40</strain>
    </source>
</reference>
<sequence length="608" mass="67003">MGPTALPTKLAILDAFASLADEDVYRDYLPIERDETGLNRGRIAEIMSNYAFHANVGGQDREFNEKEFGELMRLVYEEKLYERIAKLNAAVKKVQGTWDALKTLSASPESSLVEQTFTKQLHSAEAKGLRAETPVSLSDTAMGEKLLKNIVTLREKAEKVVKEAKTDAITGAIDAVKRIVMHTAFEMLELYMLKAEEKYAEYFTALMALIVQEKKQGSILPAGDVVGSARQERNRREAALVDFGKFYRRVRNVQTHALLTIDLAQGINDWLKSSPSVLAGKIAMSLLDVQGNIMSGELSEARKIYIEDLKPALQIESQAPVQKLLDMRMPLDVYTFGDNVVITVASPVRGIGLPNCAPVHGICELNATPSGAASSIESQVTKGDDGVYTLRALAEPEDEEVTGAVAFFNLPQPLRDSGDVKYGYHNVKAGDRGARISYNKPFAEGVTPKVFAWLVKGYFKKAGEGTTCSVSASTPEVHPHEVLQLKVEKPEGVVAQIGWMAIHPKRTDLIGQVVTVKVPDAMDKGGVAKNDELQTKWMLTFPNSPKRKMRLVTTFISGYESKDRVQARTALQTLSNAFVDLETRASITFTTFAYLPPEDQKVILPSWG</sequence>
<dbReference type="Proteomes" id="UP000230605">
    <property type="component" value="Chromosome 6"/>
</dbReference>
<dbReference type="OrthoDB" id="3648776at2759"/>
<reference evidence="1 3" key="1">
    <citation type="submission" date="2015-10" db="EMBL/GenBank/DDBJ databases">
        <title>The cercosporin biosynthetic gene cluster was horizontally transferred to several fungal lineages and shown to be expanded in Cercospora beticola based on microsynteny with recipient genomes.</title>
        <authorList>
            <person name="De Jonge R."/>
            <person name="Ebert M.K."/>
            <person name="Suttle J.C."/>
            <person name="Jurick Ii W.M."/>
            <person name="Secor G.A."/>
            <person name="Thomma B.P."/>
            <person name="Van De Peer Y."/>
            <person name="Bolton M.D."/>
        </authorList>
    </citation>
    <scope>NUCLEOTIDE SEQUENCE [LARGE SCALE GENOMIC DNA]</scope>
    <source>
        <strain evidence="1 3">09-40</strain>
    </source>
</reference>
<keyword evidence="4" id="KW-1185">Reference proteome</keyword>
<gene>
    <name evidence="1" type="ORF">CB0940_08855</name>
    <name evidence="2" type="ORF">RHO25_010099</name>
</gene>
<proteinExistence type="predicted"/>
<evidence type="ECO:0000313" key="4">
    <source>
        <dbReference type="Proteomes" id="UP001302367"/>
    </source>
</evidence>
<evidence type="ECO:0000313" key="2">
    <source>
        <dbReference type="EMBL" id="WPB05447.1"/>
    </source>
</evidence>
<evidence type="ECO:0000313" key="1">
    <source>
        <dbReference type="EMBL" id="PIA94226.1"/>
    </source>
</evidence>
<organism evidence="1 3">
    <name type="scientific">Cercospora beticola</name>
    <name type="common">Sugarbeet leaf spot fungus</name>
    <dbReference type="NCBI Taxonomy" id="122368"/>
    <lineage>
        <taxon>Eukaryota</taxon>
        <taxon>Fungi</taxon>
        <taxon>Dikarya</taxon>
        <taxon>Ascomycota</taxon>
        <taxon>Pezizomycotina</taxon>
        <taxon>Dothideomycetes</taxon>
        <taxon>Dothideomycetidae</taxon>
        <taxon>Mycosphaerellales</taxon>
        <taxon>Mycosphaerellaceae</taxon>
        <taxon>Cercospora</taxon>
    </lineage>
</organism>
<dbReference type="AlphaFoldDB" id="A0A2G5HNU8"/>
<protein>
    <submittedName>
        <fullName evidence="1">Uncharacterized protein</fullName>
    </submittedName>
</protein>